<comment type="caution">
    <text evidence="9">The sequence shown here is derived from an EMBL/GenBank/DDBJ whole genome shotgun (WGS) entry which is preliminary data.</text>
</comment>
<feature type="transmembrane region" description="Helical" evidence="8">
    <location>
        <begin position="291"/>
        <end position="308"/>
    </location>
</feature>
<reference evidence="9 10" key="2">
    <citation type="submission" date="2019-05" db="EMBL/GenBank/DDBJ databases">
        <authorList>
            <person name="Lianzixin W."/>
        </authorList>
    </citation>
    <scope>NUCLEOTIDE SEQUENCE [LARGE SCALE GENOMIC DNA]</scope>
    <source>
        <strain evidence="9 10">EC11</strain>
    </source>
</reference>
<keyword evidence="4 8" id="KW-0812">Transmembrane</keyword>
<gene>
    <name evidence="9" type="ORF">FIA58_016175</name>
</gene>
<keyword evidence="6 8" id="KW-0472">Membrane</keyword>
<evidence type="ECO:0000256" key="3">
    <source>
        <dbReference type="ARBA" id="ARBA00022679"/>
    </source>
</evidence>
<keyword evidence="10" id="KW-1185">Reference proteome</keyword>
<protein>
    <submittedName>
        <fullName evidence="9">Mannosyltransferase</fullName>
    </submittedName>
</protein>
<evidence type="ECO:0000313" key="9">
    <source>
        <dbReference type="EMBL" id="NHN27220.1"/>
    </source>
</evidence>
<comment type="subcellular location">
    <subcellularLocation>
        <location evidence="1">Membrane</location>
        <topology evidence="1">Multi-pass membrane protein</topology>
    </subcellularLocation>
</comment>
<feature type="transmembrane region" description="Helical" evidence="8">
    <location>
        <begin position="188"/>
        <end position="221"/>
    </location>
</feature>
<accession>A0ABX0IVL1</accession>
<feature type="transmembrane region" description="Helical" evidence="8">
    <location>
        <begin position="320"/>
        <end position="339"/>
    </location>
</feature>
<feature type="transmembrane region" description="Helical" evidence="8">
    <location>
        <begin position="261"/>
        <end position="279"/>
    </location>
</feature>
<name>A0ABX0IVL1_9FLAO</name>
<evidence type="ECO:0000256" key="5">
    <source>
        <dbReference type="ARBA" id="ARBA00022989"/>
    </source>
</evidence>
<feature type="transmembrane region" description="Helical" evidence="8">
    <location>
        <begin position="61"/>
        <end position="79"/>
    </location>
</feature>
<keyword evidence="2 9" id="KW-0328">Glycosyltransferase</keyword>
<dbReference type="GO" id="GO:0016757">
    <property type="term" value="F:glycosyltransferase activity"/>
    <property type="evidence" value="ECO:0007669"/>
    <property type="project" value="UniProtKB-KW"/>
</dbReference>
<keyword evidence="5 8" id="KW-1133">Transmembrane helix</keyword>
<evidence type="ECO:0000256" key="8">
    <source>
        <dbReference type="SAM" id="Phobius"/>
    </source>
</evidence>
<proteinExistence type="inferred from homology"/>
<feature type="transmembrane region" description="Helical" evidence="8">
    <location>
        <begin position="412"/>
        <end position="428"/>
    </location>
</feature>
<dbReference type="Proteomes" id="UP000817854">
    <property type="component" value="Unassembled WGS sequence"/>
</dbReference>
<feature type="transmembrane region" description="Helical" evidence="8">
    <location>
        <begin position="139"/>
        <end position="167"/>
    </location>
</feature>
<reference evidence="9 10" key="3">
    <citation type="submission" date="2020-02" db="EMBL/GenBank/DDBJ databases">
        <title>Flavobacterium profundi sp. nov., isolated from a deep-sea seamount.</title>
        <authorList>
            <person name="Zhang D.-C."/>
        </authorList>
    </citation>
    <scope>NUCLEOTIDE SEQUENCE [LARGE SCALE GENOMIC DNA]</scope>
    <source>
        <strain evidence="9 10">EC11</strain>
    </source>
</reference>
<evidence type="ECO:0000313" key="10">
    <source>
        <dbReference type="Proteomes" id="UP000817854"/>
    </source>
</evidence>
<keyword evidence="3" id="KW-0808">Transferase</keyword>
<comment type="similarity">
    <text evidence="7">Belongs to the MptA/B family.</text>
</comment>
<feature type="transmembrane region" description="Helical" evidence="8">
    <location>
        <begin position="32"/>
        <end position="49"/>
    </location>
</feature>
<feature type="transmembrane region" description="Helical" evidence="8">
    <location>
        <begin position="9"/>
        <end position="26"/>
    </location>
</feature>
<evidence type="ECO:0000256" key="7">
    <source>
        <dbReference type="ARBA" id="ARBA00043987"/>
    </source>
</evidence>
<sequence length="438" mass="52116">MSFIKKYKEAYLVILSIIAYVSLGYFVVRDNFFHLFLFYSFAFIALYFLYNSQSLSEKKLFIIGVFFRLVFLFCLPFWSQDFYRFIWDGRLVLSGISPYLFRPNDVIENITMFQSQELYNGMGNLSASHFSNYPPINQFFFAVAAFFSPKSIFFSSFIFKIIILFSDIGIYHFGKKILNMLNLNSKNVFLYFLNPLVIIELVGNVHFEGVMLFFFILGVFLFFKDKWIISALFIALSISTKLLPLLLLPFFYQMLGFKKSIVFYTIVIVLNLILFLPFVSETLIHNYSETISLWFVNFEFNASFYYIFREIGYWVKGYNTIGIIGKITPIFLIVIILFYSLFRKNKTYNCFFINSLFALAIYFFLSTTIHPWYIINLLIISIFTKYRFVVIWSFVIVISYFAYSQVPFKENLFLIFLEYLFVFGYLFYELKKKHTDLF</sequence>
<feature type="transmembrane region" description="Helical" evidence="8">
    <location>
        <begin position="351"/>
        <end position="374"/>
    </location>
</feature>
<reference evidence="10" key="1">
    <citation type="submission" date="2019-05" db="EMBL/GenBank/DDBJ databases">
        <title>Flavobacterium profundi sp. nov., isolated from a deep-sea seamount.</title>
        <authorList>
            <person name="Zhang D.-C."/>
        </authorList>
    </citation>
    <scope>NUCLEOTIDE SEQUENCE [LARGE SCALE GENOMIC DNA]</scope>
    <source>
        <strain evidence="10">EC11</strain>
    </source>
</reference>
<evidence type="ECO:0000256" key="4">
    <source>
        <dbReference type="ARBA" id="ARBA00022692"/>
    </source>
</evidence>
<feature type="transmembrane region" description="Helical" evidence="8">
    <location>
        <begin position="386"/>
        <end position="406"/>
    </location>
</feature>
<evidence type="ECO:0000256" key="2">
    <source>
        <dbReference type="ARBA" id="ARBA00022676"/>
    </source>
</evidence>
<evidence type="ECO:0000256" key="1">
    <source>
        <dbReference type="ARBA" id="ARBA00004141"/>
    </source>
</evidence>
<dbReference type="NCBIfam" id="NF038066">
    <property type="entry name" value="MptB"/>
    <property type="match status" value="1"/>
</dbReference>
<dbReference type="EMBL" id="VEVQ02000012">
    <property type="protein sequence ID" value="NHN27220.1"/>
    <property type="molecule type" value="Genomic_DNA"/>
</dbReference>
<evidence type="ECO:0000256" key="6">
    <source>
        <dbReference type="ARBA" id="ARBA00023136"/>
    </source>
</evidence>
<dbReference type="InterPro" id="IPR049829">
    <property type="entry name" value="MptA/B-like"/>
</dbReference>
<organism evidence="9 10">
    <name type="scientific">Flavobacterium jejuense</name>
    <dbReference type="NCBI Taxonomy" id="1544455"/>
    <lineage>
        <taxon>Bacteria</taxon>
        <taxon>Pseudomonadati</taxon>
        <taxon>Bacteroidota</taxon>
        <taxon>Flavobacteriia</taxon>
        <taxon>Flavobacteriales</taxon>
        <taxon>Flavobacteriaceae</taxon>
        <taxon>Flavobacterium</taxon>
    </lineage>
</organism>
<feature type="transmembrane region" description="Helical" evidence="8">
    <location>
        <begin position="227"/>
        <end position="252"/>
    </location>
</feature>
<dbReference type="Pfam" id="PF26314">
    <property type="entry name" value="MptA_B_family"/>
    <property type="match status" value="1"/>
</dbReference>